<dbReference type="InterPro" id="IPR027910">
    <property type="entry name" value="YdiL_sf"/>
</dbReference>
<sequence>MTAAEFRIARERLGVTMEWLAGELGVAERTIRRWEAGAAPIPDGAAADLYSIQDATDDFVDKVVAELQLTEPDEDGSQWVITYPSDAAYRDEWPDLDWPAGWHRAAMGRVAQKIPGLRVRYLRDEDPQ</sequence>
<feature type="domain" description="HTH cro/C1-type" evidence="1">
    <location>
        <begin position="6"/>
        <end position="37"/>
    </location>
</feature>
<protein>
    <submittedName>
        <fullName evidence="2">DUF1870 family protein</fullName>
    </submittedName>
</protein>
<dbReference type="SUPFAM" id="SSF47413">
    <property type="entry name" value="lambda repressor-like DNA-binding domains"/>
    <property type="match status" value="1"/>
</dbReference>
<evidence type="ECO:0000259" key="1">
    <source>
        <dbReference type="PROSITE" id="PS50943"/>
    </source>
</evidence>
<evidence type="ECO:0000313" key="2">
    <source>
        <dbReference type="EMBL" id="NHN55750.1"/>
    </source>
</evidence>
<dbReference type="InterPro" id="IPR010982">
    <property type="entry name" value="Lambda_DNA-bd_dom_sf"/>
</dbReference>
<dbReference type="Pfam" id="PF13560">
    <property type="entry name" value="HTH_31"/>
    <property type="match status" value="1"/>
</dbReference>
<proteinExistence type="predicted"/>
<accession>A0A967B1U8</accession>
<evidence type="ECO:0000313" key="3">
    <source>
        <dbReference type="Proteomes" id="UP000744769"/>
    </source>
</evidence>
<dbReference type="Proteomes" id="UP000744769">
    <property type="component" value="Unassembled WGS sequence"/>
</dbReference>
<reference evidence="2" key="1">
    <citation type="submission" date="2020-03" db="EMBL/GenBank/DDBJ databases">
        <title>Draft sequencing of Calidifontibacter sp. DB0510.</title>
        <authorList>
            <person name="Kim D.-U."/>
        </authorList>
    </citation>
    <scope>NUCLEOTIDE SEQUENCE</scope>
    <source>
        <strain evidence="2">DB0510</strain>
    </source>
</reference>
<keyword evidence="3" id="KW-1185">Reference proteome</keyword>
<dbReference type="GO" id="GO:0003677">
    <property type="term" value="F:DNA binding"/>
    <property type="evidence" value="ECO:0007669"/>
    <property type="project" value="InterPro"/>
</dbReference>
<comment type="caution">
    <text evidence="2">The sequence shown here is derived from an EMBL/GenBank/DDBJ whole genome shotgun (WGS) entry which is preliminary data.</text>
</comment>
<name>A0A967B1U8_9MICO</name>
<dbReference type="CDD" id="cd00093">
    <property type="entry name" value="HTH_XRE"/>
    <property type="match status" value="1"/>
</dbReference>
<organism evidence="2 3">
    <name type="scientific">Metallococcus carri</name>
    <dbReference type="NCBI Taxonomy" id="1656884"/>
    <lineage>
        <taxon>Bacteria</taxon>
        <taxon>Bacillati</taxon>
        <taxon>Actinomycetota</taxon>
        <taxon>Actinomycetes</taxon>
        <taxon>Micrococcales</taxon>
        <taxon>Dermacoccaceae</taxon>
        <taxon>Metallococcus</taxon>
    </lineage>
</organism>
<dbReference type="PROSITE" id="PS50943">
    <property type="entry name" value="HTH_CROC1"/>
    <property type="match status" value="1"/>
</dbReference>
<dbReference type="InterPro" id="IPR001387">
    <property type="entry name" value="Cro/C1-type_HTH"/>
</dbReference>
<dbReference type="Gene3D" id="1.10.3100.10">
    <property type="entry name" value="Putative cytoplasmic protein"/>
    <property type="match status" value="1"/>
</dbReference>
<dbReference type="EMBL" id="JAAOIV010000005">
    <property type="protein sequence ID" value="NHN55750.1"/>
    <property type="molecule type" value="Genomic_DNA"/>
</dbReference>
<dbReference type="AlphaFoldDB" id="A0A967B1U8"/>
<gene>
    <name evidence="2" type="ORF">G9U51_08170</name>
</gene>
<dbReference type="RefSeq" id="WP_166195869.1">
    <property type="nucleotide sequence ID" value="NZ_JAAOIV010000005.1"/>
</dbReference>